<organism evidence="2 3">
    <name type="scientific">Dacryopinax primogenitus (strain DJM 731)</name>
    <name type="common">Brown rot fungus</name>
    <dbReference type="NCBI Taxonomy" id="1858805"/>
    <lineage>
        <taxon>Eukaryota</taxon>
        <taxon>Fungi</taxon>
        <taxon>Dikarya</taxon>
        <taxon>Basidiomycota</taxon>
        <taxon>Agaricomycotina</taxon>
        <taxon>Dacrymycetes</taxon>
        <taxon>Dacrymycetales</taxon>
        <taxon>Dacrymycetaceae</taxon>
        <taxon>Dacryopinax</taxon>
    </lineage>
</organism>
<feature type="compositionally biased region" description="Basic residues" evidence="1">
    <location>
        <begin position="1"/>
        <end position="10"/>
    </location>
</feature>
<accession>M5G3P4</accession>
<sequence>MRGRAKGIPRRRSEGEKKRTREKDSRAVDCKTHIFLLPGSYLSCCFQCTSKHYLSAGTMAFESLPTGNGLAVFAVRGSKREHHIAL</sequence>
<evidence type="ECO:0000313" key="3">
    <source>
        <dbReference type="Proteomes" id="UP000030653"/>
    </source>
</evidence>
<protein>
    <submittedName>
        <fullName evidence="2">Uncharacterized protein</fullName>
    </submittedName>
</protein>
<gene>
    <name evidence="2" type="ORF">DACRYDRAFT_23358</name>
</gene>
<feature type="compositionally biased region" description="Basic and acidic residues" evidence="1">
    <location>
        <begin position="11"/>
        <end position="25"/>
    </location>
</feature>
<dbReference type="RefSeq" id="XP_040627374.1">
    <property type="nucleotide sequence ID" value="XM_040773210.1"/>
</dbReference>
<evidence type="ECO:0000313" key="2">
    <source>
        <dbReference type="EMBL" id="EJU00477.1"/>
    </source>
</evidence>
<evidence type="ECO:0000256" key="1">
    <source>
        <dbReference type="SAM" id="MobiDB-lite"/>
    </source>
</evidence>
<dbReference type="HOGENOM" id="CLU_2497856_0_0_1"/>
<proteinExistence type="predicted"/>
<dbReference type="Proteomes" id="UP000030653">
    <property type="component" value="Unassembled WGS sequence"/>
</dbReference>
<dbReference type="GeneID" id="63688272"/>
<name>M5G3P4_DACPD</name>
<dbReference type="EMBL" id="JH795867">
    <property type="protein sequence ID" value="EJU00477.1"/>
    <property type="molecule type" value="Genomic_DNA"/>
</dbReference>
<dbReference type="AlphaFoldDB" id="M5G3P4"/>
<keyword evidence="3" id="KW-1185">Reference proteome</keyword>
<feature type="region of interest" description="Disordered" evidence="1">
    <location>
        <begin position="1"/>
        <end position="25"/>
    </location>
</feature>
<reference evidence="2 3" key="1">
    <citation type="journal article" date="2012" name="Science">
        <title>The Paleozoic origin of enzymatic lignin decomposition reconstructed from 31 fungal genomes.</title>
        <authorList>
            <person name="Floudas D."/>
            <person name="Binder M."/>
            <person name="Riley R."/>
            <person name="Barry K."/>
            <person name="Blanchette R.A."/>
            <person name="Henrissat B."/>
            <person name="Martinez A.T."/>
            <person name="Otillar R."/>
            <person name="Spatafora J.W."/>
            <person name="Yadav J.S."/>
            <person name="Aerts A."/>
            <person name="Benoit I."/>
            <person name="Boyd A."/>
            <person name="Carlson A."/>
            <person name="Copeland A."/>
            <person name="Coutinho P.M."/>
            <person name="de Vries R.P."/>
            <person name="Ferreira P."/>
            <person name="Findley K."/>
            <person name="Foster B."/>
            <person name="Gaskell J."/>
            <person name="Glotzer D."/>
            <person name="Gorecki P."/>
            <person name="Heitman J."/>
            <person name="Hesse C."/>
            <person name="Hori C."/>
            <person name="Igarashi K."/>
            <person name="Jurgens J.A."/>
            <person name="Kallen N."/>
            <person name="Kersten P."/>
            <person name="Kohler A."/>
            <person name="Kuees U."/>
            <person name="Kumar T.K.A."/>
            <person name="Kuo A."/>
            <person name="LaButti K."/>
            <person name="Larrondo L.F."/>
            <person name="Lindquist E."/>
            <person name="Ling A."/>
            <person name="Lombard V."/>
            <person name="Lucas S."/>
            <person name="Lundell T."/>
            <person name="Martin R."/>
            <person name="McLaughlin D.J."/>
            <person name="Morgenstern I."/>
            <person name="Morin E."/>
            <person name="Murat C."/>
            <person name="Nagy L.G."/>
            <person name="Nolan M."/>
            <person name="Ohm R.A."/>
            <person name="Patyshakuliyeva A."/>
            <person name="Rokas A."/>
            <person name="Ruiz-Duenas F.J."/>
            <person name="Sabat G."/>
            <person name="Salamov A."/>
            <person name="Samejima M."/>
            <person name="Schmutz J."/>
            <person name="Slot J.C."/>
            <person name="St John F."/>
            <person name="Stenlid J."/>
            <person name="Sun H."/>
            <person name="Sun S."/>
            <person name="Syed K."/>
            <person name="Tsang A."/>
            <person name="Wiebenga A."/>
            <person name="Young D."/>
            <person name="Pisabarro A."/>
            <person name="Eastwood D.C."/>
            <person name="Martin F."/>
            <person name="Cullen D."/>
            <person name="Grigoriev I.V."/>
            <person name="Hibbett D.S."/>
        </authorList>
    </citation>
    <scope>NUCLEOTIDE SEQUENCE [LARGE SCALE GENOMIC DNA]</scope>
    <source>
        <strain evidence="2 3">DJM-731 SS1</strain>
    </source>
</reference>